<dbReference type="Proteomes" id="UP000183952">
    <property type="component" value="Unassembled WGS sequence"/>
</dbReference>
<name>A0A1M6MTC6_9CLOT</name>
<proteinExistence type="predicted"/>
<dbReference type="AlphaFoldDB" id="A0A1M6MTC6"/>
<dbReference type="OrthoDB" id="1935495at2"/>
<dbReference type="RefSeq" id="WP_072903180.1">
    <property type="nucleotide sequence ID" value="NZ_FRAD01000008.1"/>
</dbReference>
<dbReference type="SMART" id="SM00909">
    <property type="entry name" value="Germane"/>
    <property type="match status" value="1"/>
</dbReference>
<sequence length="187" mass="20507">MKKALAIISLIAITSLYFIGCSTDKSSKVSNGKYYLQKSAKSEEEPLKLELYFDSSTSTGGVSVGKEERLLDRQEVIGELIVGELLKGPSVKSNLKAVFPKDVKLISFSIKEKMAIVNFSPEIQSNMEPLKEEICLKAISASLSQLSGIDKILIQVDSKSIKTIGGNYDISKPILKGQNEFTKIQVK</sequence>
<dbReference type="STRING" id="1121331.SAMN02745248_01163"/>
<protein>
    <submittedName>
        <fullName evidence="2">Sporulation and spore germination</fullName>
    </submittedName>
</protein>
<accession>A0A1M6MTC6</accession>
<keyword evidence="3" id="KW-1185">Reference proteome</keyword>
<dbReference type="EMBL" id="FRAD01000008">
    <property type="protein sequence ID" value="SHJ86768.1"/>
    <property type="molecule type" value="Genomic_DNA"/>
</dbReference>
<dbReference type="Pfam" id="PF10646">
    <property type="entry name" value="Germane"/>
    <property type="match status" value="1"/>
</dbReference>
<feature type="domain" description="GerMN" evidence="1">
    <location>
        <begin position="78"/>
        <end position="165"/>
    </location>
</feature>
<evidence type="ECO:0000259" key="1">
    <source>
        <dbReference type="SMART" id="SM00909"/>
    </source>
</evidence>
<reference evidence="2 3" key="1">
    <citation type="submission" date="2016-11" db="EMBL/GenBank/DDBJ databases">
        <authorList>
            <person name="Jaros S."/>
            <person name="Januszkiewicz K."/>
            <person name="Wedrychowicz H."/>
        </authorList>
    </citation>
    <scope>NUCLEOTIDE SEQUENCE [LARGE SCALE GENOMIC DNA]</scope>
    <source>
        <strain evidence="2 3">DSM 3090</strain>
    </source>
</reference>
<evidence type="ECO:0000313" key="2">
    <source>
        <dbReference type="EMBL" id="SHJ86768.1"/>
    </source>
</evidence>
<dbReference type="InterPro" id="IPR019606">
    <property type="entry name" value="GerMN"/>
</dbReference>
<gene>
    <name evidence="2" type="ORF">SAMN02745248_01163</name>
</gene>
<evidence type="ECO:0000313" key="3">
    <source>
        <dbReference type="Proteomes" id="UP000183952"/>
    </source>
</evidence>
<organism evidence="2 3">
    <name type="scientific">Hathewaya proteolytica DSM 3090</name>
    <dbReference type="NCBI Taxonomy" id="1121331"/>
    <lineage>
        <taxon>Bacteria</taxon>
        <taxon>Bacillati</taxon>
        <taxon>Bacillota</taxon>
        <taxon>Clostridia</taxon>
        <taxon>Eubacteriales</taxon>
        <taxon>Clostridiaceae</taxon>
        <taxon>Hathewaya</taxon>
    </lineage>
</organism>